<dbReference type="InterPro" id="IPR005331">
    <property type="entry name" value="Sulfotransferase"/>
</dbReference>
<dbReference type="GO" id="GO:1902884">
    <property type="term" value="P:positive regulation of response to oxidative stress"/>
    <property type="evidence" value="ECO:0007669"/>
    <property type="project" value="InterPro"/>
</dbReference>
<dbReference type="OrthoDB" id="408912at2759"/>
<feature type="region of interest" description="Disordered" evidence="1">
    <location>
        <begin position="94"/>
        <end position="126"/>
    </location>
</feature>
<dbReference type="PANTHER" id="PTHR22900:SF13">
    <property type="entry name" value="CARBOHYDRATE SULFOTRANSFERASE-RELATED"/>
    <property type="match status" value="1"/>
</dbReference>
<dbReference type="InterPro" id="IPR007669">
    <property type="entry name" value="Chst-1-like"/>
</dbReference>
<evidence type="ECO:0000256" key="1">
    <source>
        <dbReference type="SAM" id="MobiDB-lite"/>
    </source>
</evidence>
<organism evidence="2 3">
    <name type="scientific">Bursaphelenchus okinawaensis</name>
    <dbReference type="NCBI Taxonomy" id="465554"/>
    <lineage>
        <taxon>Eukaryota</taxon>
        <taxon>Metazoa</taxon>
        <taxon>Ecdysozoa</taxon>
        <taxon>Nematoda</taxon>
        <taxon>Chromadorea</taxon>
        <taxon>Rhabditida</taxon>
        <taxon>Tylenchina</taxon>
        <taxon>Tylenchomorpha</taxon>
        <taxon>Aphelenchoidea</taxon>
        <taxon>Aphelenchoididae</taxon>
        <taxon>Bursaphelenchus</taxon>
    </lineage>
</organism>
<dbReference type="AlphaFoldDB" id="A0A811KJ93"/>
<reference evidence="2" key="1">
    <citation type="submission" date="2020-09" db="EMBL/GenBank/DDBJ databases">
        <authorList>
            <person name="Kikuchi T."/>
        </authorList>
    </citation>
    <scope>NUCLEOTIDE SEQUENCE</scope>
    <source>
        <strain evidence="2">SH1</strain>
    </source>
</reference>
<proteinExistence type="predicted"/>
<accession>A0A811KJ93</accession>
<dbReference type="EMBL" id="CAJFDH010000003">
    <property type="protein sequence ID" value="CAD5216332.1"/>
    <property type="molecule type" value="Genomic_DNA"/>
</dbReference>
<dbReference type="GO" id="GO:0016020">
    <property type="term" value="C:membrane"/>
    <property type="evidence" value="ECO:0007669"/>
    <property type="project" value="InterPro"/>
</dbReference>
<dbReference type="GO" id="GO:0050650">
    <property type="term" value="P:chondroitin sulfate proteoglycan biosynthetic process"/>
    <property type="evidence" value="ECO:0007669"/>
    <property type="project" value="InterPro"/>
</dbReference>
<keyword evidence="3" id="KW-1185">Reference proteome</keyword>
<dbReference type="Proteomes" id="UP000783686">
    <property type="component" value="Unassembled WGS sequence"/>
</dbReference>
<sequence length="543" mass="63723">MDNPMDKLALLDQNMADSLVMYCQPSVVEVNKIKAFDCKNDNEEHAYKNIIASTAAEWCSLIASTFEHLENDVIDKDYLRQMFDLMKRMAKSKSKKMATQLTKRGPISGNKDTTPEEKKVTTPEQKVTIPEEKITTTEEKTTAPEKKVTVPEEDDIDRVLHFSQPTVIELRQIRMLDDINEENKDSYHKTVRKTADKLCGYYGSMKNSLEKEVVDKKALDETIESLRKTRSDLVRMFHARPIRDACTICIIDEIQLPVYCLLCQICIGCLNCMTEYLKAGGRKCFRCYREPLCMYSPKHKINVCVIEKNMSTILTAIMCYLYDSLNFVKKKRNINKEVFHIRLCKYKNEATAIGKMKDYSKFRDAYMHLAVSREPIERFISGFTDKCLIEKIYKKRKNTCNNCQGNVTCFIEKEYERMMRYSVGERVNSFDDQHFFPQNWRCQFSTHFANYNIIKYSKTHEGTVSFFNELFNYFRQHNVTNQQIQFIQNQVNSGRTKHSTSDKTISLALEKEVRSSRYLMQMLIRMYYYDFVLFGYEVPTVYL</sequence>
<dbReference type="GO" id="GO:0047756">
    <property type="term" value="F:chondroitin 4-sulfotransferase activity"/>
    <property type="evidence" value="ECO:0007669"/>
    <property type="project" value="InterPro"/>
</dbReference>
<comment type="caution">
    <text evidence="2">The sequence shown here is derived from an EMBL/GenBank/DDBJ whole genome shotgun (WGS) entry which is preliminary data.</text>
</comment>
<name>A0A811KJ93_9BILA</name>
<dbReference type="Pfam" id="PF03567">
    <property type="entry name" value="Sulfotransfer_2"/>
    <property type="match status" value="1"/>
</dbReference>
<evidence type="ECO:0000313" key="3">
    <source>
        <dbReference type="Proteomes" id="UP000614601"/>
    </source>
</evidence>
<gene>
    <name evidence="2" type="ORF">BOKJ2_LOCUS6540</name>
</gene>
<dbReference type="PANTHER" id="PTHR22900">
    <property type="entry name" value="PROTEIN CBG14245-RELATED"/>
    <property type="match status" value="1"/>
</dbReference>
<evidence type="ECO:0000313" key="2">
    <source>
        <dbReference type="EMBL" id="CAD5216332.1"/>
    </source>
</evidence>
<dbReference type="EMBL" id="CAJFCW020000003">
    <property type="protein sequence ID" value="CAG9105739.1"/>
    <property type="molecule type" value="Genomic_DNA"/>
</dbReference>
<protein>
    <submittedName>
        <fullName evidence="2">Uncharacterized protein</fullName>
    </submittedName>
</protein>
<dbReference type="Proteomes" id="UP000614601">
    <property type="component" value="Unassembled WGS sequence"/>
</dbReference>